<keyword evidence="1" id="KW-0812">Transmembrane</keyword>
<dbReference type="KEGG" id="vin:AKJ08_1112"/>
<evidence type="ECO:0008006" key="4">
    <source>
        <dbReference type="Google" id="ProtNLM"/>
    </source>
</evidence>
<feature type="transmembrane region" description="Helical" evidence="1">
    <location>
        <begin position="14"/>
        <end position="33"/>
    </location>
</feature>
<protein>
    <recommendedName>
        <fullName evidence="4">PH domain-containing protein</fullName>
    </recommendedName>
</protein>
<organism evidence="2 3">
    <name type="scientific">Vulgatibacter incomptus</name>
    <dbReference type="NCBI Taxonomy" id="1391653"/>
    <lineage>
        <taxon>Bacteria</taxon>
        <taxon>Pseudomonadati</taxon>
        <taxon>Myxococcota</taxon>
        <taxon>Myxococcia</taxon>
        <taxon>Myxococcales</taxon>
        <taxon>Cystobacterineae</taxon>
        <taxon>Vulgatibacteraceae</taxon>
        <taxon>Vulgatibacter</taxon>
    </lineage>
</organism>
<gene>
    <name evidence="2" type="ORF">AKJ08_1112</name>
</gene>
<proteinExistence type="predicted"/>
<keyword evidence="1" id="KW-0472">Membrane</keyword>
<dbReference type="AlphaFoldDB" id="A0A0K1PB35"/>
<sequence length="136" mass="15266">MDGGWKLIAKPGRILRGSAVFGLVVWLVALVVVSRIPGIGWGTFLSALAMTLLFTALLVGHLSSEIQAQVDGLRARTFFRKLQCRWNNVRHVEVRPFMPGLTIYLVSTTRGPFVFTSLWRNHRELLDALRERVGHG</sequence>
<keyword evidence="1" id="KW-1133">Transmembrane helix</keyword>
<evidence type="ECO:0000313" key="2">
    <source>
        <dbReference type="EMBL" id="AKU90725.1"/>
    </source>
</evidence>
<accession>A0A0K1PB35</accession>
<evidence type="ECO:0000256" key="1">
    <source>
        <dbReference type="SAM" id="Phobius"/>
    </source>
</evidence>
<dbReference type="RefSeq" id="WP_050725134.1">
    <property type="nucleotide sequence ID" value="NZ_CP012332.1"/>
</dbReference>
<feature type="transmembrane region" description="Helical" evidence="1">
    <location>
        <begin position="39"/>
        <end position="59"/>
    </location>
</feature>
<name>A0A0K1PB35_9BACT</name>
<dbReference type="EMBL" id="CP012332">
    <property type="protein sequence ID" value="AKU90725.1"/>
    <property type="molecule type" value="Genomic_DNA"/>
</dbReference>
<reference evidence="2 3" key="1">
    <citation type="submission" date="2015-08" db="EMBL/GenBank/DDBJ databases">
        <authorList>
            <person name="Babu N.S."/>
            <person name="Beckwith C.J."/>
            <person name="Beseler K.G."/>
            <person name="Brison A."/>
            <person name="Carone J.V."/>
            <person name="Caskin T.P."/>
            <person name="Diamond M."/>
            <person name="Durham M.E."/>
            <person name="Foxe J.M."/>
            <person name="Go M."/>
            <person name="Henderson B.A."/>
            <person name="Jones I.B."/>
            <person name="McGettigan J.A."/>
            <person name="Micheletti S.J."/>
            <person name="Nasrallah M.E."/>
            <person name="Ortiz D."/>
            <person name="Piller C.R."/>
            <person name="Privatt S.R."/>
            <person name="Schneider S.L."/>
            <person name="Sharp S."/>
            <person name="Smith T.C."/>
            <person name="Stanton J.D."/>
            <person name="Ullery H.E."/>
            <person name="Wilson R.J."/>
            <person name="Serrano M.G."/>
            <person name="Buck G."/>
            <person name="Lee V."/>
            <person name="Wang Y."/>
            <person name="Carvalho R."/>
            <person name="Voegtly L."/>
            <person name="Shi R."/>
            <person name="Duckworth R."/>
            <person name="Johnson A."/>
            <person name="Loviza R."/>
            <person name="Walstead R."/>
            <person name="Shah Z."/>
            <person name="Kiflezghi M."/>
            <person name="Wade K."/>
            <person name="Ball S.L."/>
            <person name="Bradley K.W."/>
            <person name="Asai D.J."/>
            <person name="Bowman C.A."/>
            <person name="Russell D.A."/>
            <person name="Pope W.H."/>
            <person name="Jacobs-Sera D."/>
            <person name="Hendrix R.W."/>
            <person name="Hatfull G.F."/>
        </authorList>
    </citation>
    <scope>NUCLEOTIDE SEQUENCE [LARGE SCALE GENOMIC DNA]</scope>
    <source>
        <strain evidence="2 3">DSM 27710</strain>
    </source>
</reference>
<keyword evidence="3" id="KW-1185">Reference proteome</keyword>
<evidence type="ECO:0000313" key="3">
    <source>
        <dbReference type="Proteomes" id="UP000055590"/>
    </source>
</evidence>
<dbReference type="Proteomes" id="UP000055590">
    <property type="component" value="Chromosome"/>
</dbReference>